<dbReference type="SUPFAM" id="SSF49464">
    <property type="entry name" value="Carboxypeptidase regulatory domain-like"/>
    <property type="match status" value="1"/>
</dbReference>
<evidence type="ECO:0000313" key="2">
    <source>
        <dbReference type="EMBL" id="MFC4269599.1"/>
    </source>
</evidence>
<dbReference type="EMBL" id="JBHSCY010000002">
    <property type="protein sequence ID" value="MFC4269599.1"/>
    <property type="molecule type" value="Genomic_DNA"/>
</dbReference>
<proteinExistence type="predicted"/>
<evidence type="ECO:0000256" key="1">
    <source>
        <dbReference type="SAM" id="SignalP"/>
    </source>
</evidence>
<accession>A0ABV8RE86</accession>
<keyword evidence="1" id="KW-0732">Signal</keyword>
<organism evidence="2 3">
    <name type="scientific">Polaribacter marinivivus</name>
    <dbReference type="NCBI Taxonomy" id="1524260"/>
    <lineage>
        <taxon>Bacteria</taxon>
        <taxon>Pseudomonadati</taxon>
        <taxon>Bacteroidota</taxon>
        <taxon>Flavobacteriia</taxon>
        <taxon>Flavobacteriales</taxon>
        <taxon>Flavobacteriaceae</taxon>
    </lineage>
</organism>
<dbReference type="Proteomes" id="UP001595826">
    <property type="component" value="Unassembled WGS sequence"/>
</dbReference>
<feature type="chain" id="PRO_5046910187" description="Carboxypeptidase-like regulatory domain-containing protein" evidence="1">
    <location>
        <begin position="19"/>
        <end position="267"/>
    </location>
</feature>
<feature type="signal peptide" evidence="1">
    <location>
        <begin position="1"/>
        <end position="18"/>
    </location>
</feature>
<evidence type="ECO:0008006" key="4">
    <source>
        <dbReference type="Google" id="ProtNLM"/>
    </source>
</evidence>
<name>A0ABV8RE86_9FLAO</name>
<sequence length="267" mass="30636">MKKTLLLLLLTVCTISYAQERKKLITGSVTDSLGIVKNANIINLKTKQGTFSNDDGRFRIFVSKGDTLRVSSVQHQPKKIVVSKDVFDKEEITIQIKLTVYTLEEIELKRNNLQGRLGIDIKDVPKNEKDSLLRKVMDFSDVNFNAPDNTIDAVKRAKPPIVNTMEGAMPMVGAGAKAIIPFKYSEKLWALRKKLEQKKQFPYKILSELGDKFFFDELKIPIDNYFHFLEYCNPLGIEELHKKGRNLEIIKILKTESKTYLKLIKKE</sequence>
<gene>
    <name evidence="2" type="ORF">ACFOWD_11830</name>
</gene>
<protein>
    <recommendedName>
        <fullName evidence="4">Carboxypeptidase-like regulatory domain-containing protein</fullName>
    </recommendedName>
</protein>
<reference evidence="3" key="1">
    <citation type="journal article" date="2019" name="Int. J. Syst. Evol. Microbiol.">
        <title>The Global Catalogue of Microorganisms (GCM) 10K type strain sequencing project: providing services to taxonomists for standard genome sequencing and annotation.</title>
        <authorList>
            <consortium name="The Broad Institute Genomics Platform"/>
            <consortium name="The Broad Institute Genome Sequencing Center for Infectious Disease"/>
            <person name="Wu L."/>
            <person name="Ma J."/>
        </authorList>
    </citation>
    <scope>NUCLEOTIDE SEQUENCE [LARGE SCALE GENOMIC DNA]</scope>
    <source>
        <strain evidence="3">CECT 8655</strain>
    </source>
</reference>
<evidence type="ECO:0000313" key="3">
    <source>
        <dbReference type="Proteomes" id="UP001595826"/>
    </source>
</evidence>
<comment type="caution">
    <text evidence="2">The sequence shown here is derived from an EMBL/GenBank/DDBJ whole genome shotgun (WGS) entry which is preliminary data.</text>
</comment>
<dbReference type="RefSeq" id="WP_377410804.1">
    <property type="nucleotide sequence ID" value="NZ_JBHSCY010000002.1"/>
</dbReference>
<keyword evidence="3" id="KW-1185">Reference proteome</keyword>
<dbReference type="InterPro" id="IPR008969">
    <property type="entry name" value="CarboxyPept-like_regulatory"/>
</dbReference>